<proteinExistence type="predicted"/>
<organism evidence="2">
    <name type="scientific">Paenarthrobacter sp. AMU7</name>
    <dbReference type="NCBI Taxonomy" id="3162492"/>
    <lineage>
        <taxon>Bacteria</taxon>
        <taxon>Bacillati</taxon>
        <taxon>Actinomycetota</taxon>
        <taxon>Actinomycetes</taxon>
        <taxon>Micrococcales</taxon>
        <taxon>Micrococcaceae</taxon>
        <taxon>Paenarthrobacter</taxon>
    </lineage>
</organism>
<name>A0AB39YNF1_9MICC</name>
<sequence>MGNEKQARILLDRLQAAGYDVLVADVETTQNVSEARTMGRWERGYLEAENGTAAGLDAELGGRWVPQSFSASLFNEPGDTESICAANAAAIAADYGCVSEYQVYRVADKDAGPKPETTQGRAKAGGPLVDSDTLGAVRAAATARATPRNNRLQTGKDFGRYQRGKLFLRTHRIKDLPGRNRLTSGRRRRPDGGLACRWRAGTSNTGPAPTRRALGRFGALSSCIHL</sequence>
<evidence type="ECO:0000313" key="2">
    <source>
        <dbReference type="EMBL" id="XDV71705.1"/>
    </source>
</evidence>
<reference evidence="2" key="1">
    <citation type="submission" date="2024-07" db="EMBL/GenBank/DDBJ databases">
        <authorList>
            <person name="Li J."/>
            <person name="Wei H."/>
            <person name="Ma J."/>
        </authorList>
    </citation>
    <scope>NUCLEOTIDE SEQUENCE</scope>
    <source>
        <strain evidence="2">AMU7</strain>
    </source>
</reference>
<evidence type="ECO:0000256" key="1">
    <source>
        <dbReference type="SAM" id="MobiDB-lite"/>
    </source>
</evidence>
<gene>
    <name evidence="2" type="ORF">ABQM86_00490</name>
</gene>
<dbReference type="InterPro" id="IPR027417">
    <property type="entry name" value="P-loop_NTPase"/>
</dbReference>
<dbReference type="Gene3D" id="3.40.50.300">
    <property type="entry name" value="P-loop containing nucleotide triphosphate hydrolases"/>
    <property type="match status" value="1"/>
</dbReference>
<accession>A0AB39YNF1</accession>
<dbReference type="EMBL" id="CP165735">
    <property type="protein sequence ID" value="XDV71705.1"/>
    <property type="molecule type" value="Genomic_DNA"/>
</dbReference>
<feature type="region of interest" description="Disordered" evidence="1">
    <location>
        <begin position="110"/>
        <end position="129"/>
    </location>
</feature>
<dbReference type="AlphaFoldDB" id="A0AB39YNF1"/>
<dbReference type="RefSeq" id="WP_369745665.1">
    <property type="nucleotide sequence ID" value="NZ_CP165735.1"/>
</dbReference>
<protein>
    <submittedName>
        <fullName evidence="2">Uncharacterized protein</fullName>
    </submittedName>
</protein>